<dbReference type="GO" id="GO:0046872">
    <property type="term" value="F:metal ion binding"/>
    <property type="evidence" value="ECO:0007669"/>
    <property type="project" value="UniProtKB-KW"/>
</dbReference>
<dbReference type="EMBL" id="LAZR01039680">
    <property type="protein sequence ID" value="KKL16391.1"/>
    <property type="molecule type" value="Genomic_DNA"/>
</dbReference>
<sequence length="99" mass="11676">MELIENNIENIKSLCDKFHVDKIYLFGSALNSNFNSKSDLDFLVKFKPIDLAEYFNNYISFKKSLKILLDREIDLVEEQTLRNPILIRSIDRTKELIYG</sequence>
<dbReference type="GO" id="GO:0016779">
    <property type="term" value="F:nucleotidyltransferase activity"/>
    <property type="evidence" value="ECO:0007669"/>
    <property type="project" value="UniProtKB-KW"/>
</dbReference>
<evidence type="ECO:0000256" key="5">
    <source>
        <dbReference type="ARBA" id="ARBA00022741"/>
    </source>
</evidence>
<evidence type="ECO:0000256" key="3">
    <source>
        <dbReference type="ARBA" id="ARBA00022695"/>
    </source>
</evidence>
<evidence type="ECO:0000256" key="6">
    <source>
        <dbReference type="ARBA" id="ARBA00022840"/>
    </source>
</evidence>
<dbReference type="Gene3D" id="3.30.460.10">
    <property type="entry name" value="Beta Polymerase, domain 2"/>
    <property type="match status" value="1"/>
</dbReference>
<evidence type="ECO:0000256" key="4">
    <source>
        <dbReference type="ARBA" id="ARBA00022723"/>
    </source>
</evidence>
<keyword evidence="2" id="KW-0808">Transferase</keyword>
<dbReference type="InterPro" id="IPR043519">
    <property type="entry name" value="NT_sf"/>
</dbReference>
<organism evidence="9">
    <name type="scientific">marine sediment metagenome</name>
    <dbReference type="NCBI Taxonomy" id="412755"/>
    <lineage>
        <taxon>unclassified sequences</taxon>
        <taxon>metagenomes</taxon>
        <taxon>ecological metagenomes</taxon>
    </lineage>
</organism>
<evidence type="ECO:0000313" key="9">
    <source>
        <dbReference type="EMBL" id="KKL16391.1"/>
    </source>
</evidence>
<keyword evidence="4" id="KW-0479">Metal-binding</keyword>
<keyword evidence="3" id="KW-0548">Nucleotidyltransferase</keyword>
<protein>
    <recommendedName>
        <fullName evidence="8">Polymerase beta nucleotidyltransferase domain-containing protein</fullName>
    </recommendedName>
</protein>
<keyword evidence="5" id="KW-0547">Nucleotide-binding</keyword>
<dbReference type="InterPro" id="IPR041633">
    <property type="entry name" value="Polbeta"/>
</dbReference>
<evidence type="ECO:0000256" key="7">
    <source>
        <dbReference type="ARBA" id="ARBA00022842"/>
    </source>
</evidence>
<proteinExistence type="predicted"/>
<accession>A0A0F9DF20</accession>
<comment type="caution">
    <text evidence="9">The sequence shown here is derived from an EMBL/GenBank/DDBJ whole genome shotgun (WGS) entry which is preliminary data.</text>
</comment>
<dbReference type="GO" id="GO:0005524">
    <property type="term" value="F:ATP binding"/>
    <property type="evidence" value="ECO:0007669"/>
    <property type="project" value="UniProtKB-KW"/>
</dbReference>
<dbReference type="SUPFAM" id="SSF81301">
    <property type="entry name" value="Nucleotidyltransferase"/>
    <property type="match status" value="1"/>
</dbReference>
<reference evidence="9" key="1">
    <citation type="journal article" date="2015" name="Nature">
        <title>Complex archaea that bridge the gap between prokaryotes and eukaryotes.</title>
        <authorList>
            <person name="Spang A."/>
            <person name="Saw J.H."/>
            <person name="Jorgensen S.L."/>
            <person name="Zaremba-Niedzwiedzka K."/>
            <person name="Martijn J."/>
            <person name="Lind A.E."/>
            <person name="van Eijk R."/>
            <person name="Schleper C."/>
            <person name="Guy L."/>
            <person name="Ettema T.J."/>
        </authorList>
    </citation>
    <scope>NUCLEOTIDE SEQUENCE</scope>
</reference>
<evidence type="ECO:0000256" key="1">
    <source>
        <dbReference type="ARBA" id="ARBA00001946"/>
    </source>
</evidence>
<evidence type="ECO:0000256" key="2">
    <source>
        <dbReference type="ARBA" id="ARBA00022679"/>
    </source>
</evidence>
<name>A0A0F9DF20_9ZZZZ</name>
<keyword evidence="7" id="KW-0460">Magnesium</keyword>
<dbReference type="PANTHER" id="PTHR33571:SF12">
    <property type="entry name" value="BSL3053 PROTEIN"/>
    <property type="match status" value="1"/>
</dbReference>
<dbReference type="Pfam" id="PF18765">
    <property type="entry name" value="Polbeta"/>
    <property type="match status" value="1"/>
</dbReference>
<evidence type="ECO:0000259" key="8">
    <source>
        <dbReference type="Pfam" id="PF18765"/>
    </source>
</evidence>
<dbReference type="InterPro" id="IPR052038">
    <property type="entry name" value="Type-VII_TA_antitoxin"/>
</dbReference>
<gene>
    <name evidence="9" type="ORF">LCGC14_2496060</name>
</gene>
<keyword evidence="6" id="KW-0067">ATP-binding</keyword>
<dbReference type="PANTHER" id="PTHR33571">
    <property type="entry name" value="SSL8005 PROTEIN"/>
    <property type="match status" value="1"/>
</dbReference>
<dbReference type="CDD" id="cd05403">
    <property type="entry name" value="NT_KNTase_like"/>
    <property type="match status" value="1"/>
</dbReference>
<dbReference type="AlphaFoldDB" id="A0A0F9DF20"/>
<comment type="cofactor">
    <cofactor evidence="1">
        <name>Mg(2+)</name>
        <dbReference type="ChEBI" id="CHEBI:18420"/>
    </cofactor>
</comment>
<feature type="domain" description="Polymerase beta nucleotidyltransferase" evidence="8">
    <location>
        <begin position="9"/>
        <end position="98"/>
    </location>
</feature>